<accession>A0ABW9Z678</accession>
<comment type="caution">
    <text evidence="2">The sequence shown here is derived from an EMBL/GenBank/DDBJ whole genome shotgun (WGS) entry which is preliminary data.</text>
</comment>
<dbReference type="InterPro" id="IPR024311">
    <property type="entry name" value="Lipocalin-like"/>
</dbReference>
<name>A0ABW9Z678_9FLAO</name>
<dbReference type="RefSeq" id="WP_166536178.1">
    <property type="nucleotide sequence ID" value="NZ_JAABLM010000003.1"/>
</dbReference>
<keyword evidence="3" id="KW-1185">Reference proteome</keyword>
<organism evidence="2 3">
    <name type="scientific">Flavobacterium ichthyis</name>
    <dbReference type="NCBI Taxonomy" id="2698827"/>
    <lineage>
        <taxon>Bacteria</taxon>
        <taxon>Pseudomonadati</taxon>
        <taxon>Bacteroidota</taxon>
        <taxon>Flavobacteriia</taxon>
        <taxon>Flavobacteriales</taxon>
        <taxon>Flavobacteriaceae</taxon>
        <taxon>Flavobacterium</taxon>
    </lineage>
</organism>
<proteinExistence type="predicted"/>
<reference evidence="3" key="1">
    <citation type="submission" date="2020-01" db="EMBL/GenBank/DDBJ databases">
        <title>Sphingomonas sp. strain CSW-10.</title>
        <authorList>
            <person name="Chen W.-M."/>
        </authorList>
    </citation>
    <scope>NUCLEOTIDE SEQUENCE [LARGE SCALE GENOMIC DNA]</scope>
    <source>
        <strain evidence="3">NST-5</strain>
    </source>
</reference>
<dbReference type="PROSITE" id="PS51257">
    <property type="entry name" value="PROKAR_LIPOPROTEIN"/>
    <property type="match status" value="1"/>
</dbReference>
<dbReference type="Proteomes" id="UP000798602">
    <property type="component" value="Unassembled WGS sequence"/>
</dbReference>
<dbReference type="EMBL" id="JAABLM010000003">
    <property type="protein sequence ID" value="NBL64356.1"/>
    <property type="molecule type" value="Genomic_DNA"/>
</dbReference>
<feature type="domain" description="Lipocalin-like" evidence="1">
    <location>
        <begin position="46"/>
        <end position="129"/>
    </location>
</feature>
<dbReference type="Pfam" id="PF13648">
    <property type="entry name" value="Lipocalin_4"/>
    <property type="match status" value="1"/>
</dbReference>
<gene>
    <name evidence="2" type="ORF">GV828_03960</name>
</gene>
<sequence length="148" mass="16729">MKILNKTFATRFLMLFLFGIALSGFISCNNDDDQSEPSTMELLTSGRWYFQSSTIISITSCDRQEYFDFSEDGLLILFITEMVEGTCENQPLQNLNFELLSNNNLLLRDDAGNTNSLQIVAISQNTMVLRQIMDDGTNHDLTFDKTAG</sequence>
<evidence type="ECO:0000313" key="3">
    <source>
        <dbReference type="Proteomes" id="UP000798602"/>
    </source>
</evidence>
<evidence type="ECO:0000259" key="1">
    <source>
        <dbReference type="Pfam" id="PF13648"/>
    </source>
</evidence>
<protein>
    <recommendedName>
        <fullName evidence="1">Lipocalin-like domain-containing protein</fullName>
    </recommendedName>
</protein>
<evidence type="ECO:0000313" key="2">
    <source>
        <dbReference type="EMBL" id="NBL64356.1"/>
    </source>
</evidence>